<evidence type="ECO:0000313" key="3">
    <source>
        <dbReference type="Proteomes" id="UP000622017"/>
    </source>
</evidence>
<comment type="caution">
    <text evidence="2">The sequence shown here is derived from an EMBL/GenBank/DDBJ whole genome shotgun (WGS) entry which is preliminary data.</text>
</comment>
<dbReference type="RefSeq" id="WP_187317673.1">
    <property type="nucleotide sequence ID" value="NZ_JACSCY010000001.1"/>
</dbReference>
<gene>
    <name evidence="2" type="ORF">H8B15_00325</name>
</gene>
<evidence type="ECO:0000313" key="2">
    <source>
        <dbReference type="EMBL" id="MBC6609348.1"/>
    </source>
</evidence>
<sequence>MPTAPDWPLPYAAPVSREARVAYVLRHLRMAYPMLPDISIGYADTQPQILVQEASNGFFEQQRPYPAAPNYRKWLGRKIPFFFDPHPEKPLPDLLPEGRAIIHADVLSAAFFLLSGWQEYYCEERDQHGRFPYAASVQKQYDFVTIPVVNYYFDVLKTAVEHATGQSLPPRRWTNNAPFATCITHDVDNLYSAWKAPAKAALQRRDWLGFGRQLWRHFTQKDAWDNLEEVQQAVAQYGAKSTFFFLTEHRKAADAPPNADYRIGRLLPRLQQLAATGTELALHGSIGTAINEIKLLLERSRLPFYTQGNRFHYLSWVPLRTPLSLHNAAFMYDSTLGFAEHFGFRNSYCLPFIPYDLLCDGSTNFIELPLNVMDTTLHNPRYLQLDPNEVLPALLPMLLEIELFGGVCTVLWHNQNFDPANTHNGPRQFHELMRYLRSRSAAFLTGTEVSSEMVKW</sequence>
<feature type="domain" description="DUF7033" evidence="1">
    <location>
        <begin position="102"/>
        <end position="192"/>
    </location>
</feature>
<keyword evidence="3" id="KW-1185">Reference proteome</keyword>
<evidence type="ECO:0000259" key="1">
    <source>
        <dbReference type="Pfam" id="PF23019"/>
    </source>
</evidence>
<dbReference type="Gene3D" id="3.20.20.370">
    <property type="entry name" value="Glycoside hydrolase/deacetylase"/>
    <property type="match status" value="1"/>
</dbReference>
<proteinExistence type="predicted"/>
<dbReference type="Pfam" id="PF23019">
    <property type="entry name" value="DUF7033"/>
    <property type="match status" value="1"/>
</dbReference>
<protein>
    <recommendedName>
        <fullName evidence="1">DUF7033 domain-containing protein</fullName>
    </recommendedName>
</protein>
<organism evidence="2 3">
    <name type="scientific">Hymenobacter citatus</name>
    <dbReference type="NCBI Taxonomy" id="2763506"/>
    <lineage>
        <taxon>Bacteria</taxon>
        <taxon>Pseudomonadati</taxon>
        <taxon>Bacteroidota</taxon>
        <taxon>Cytophagia</taxon>
        <taxon>Cytophagales</taxon>
        <taxon>Hymenobacteraceae</taxon>
        <taxon>Hymenobacter</taxon>
    </lineage>
</organism>
<name>A0ABR7MEI9_9BACT</name>
<dbReference type="InterPro" id="IPR054297">
    <property type="entry name" value="DUF7033"/>
</dbReference>
<reference evidence="2 3" key="1">
    <citation type="submission" date="2020-08" db="EMBL/GenBank/DDBJ databases">
        <title>Hymenobacter sp.</title>
        <authorList>
            <person name="Kim M.K."/>
        </authorList>
    </citation>
    <scope>NUCLEOTIDE SEQUENCE [LARGE SCALE GENOMIC DNA]</scope>
    <source>
        <strain evidence="2 3">BT507</strain>
    </source>
</reference>
<dbReference type="Proteomes" id="UP000622017">
    <property type="component" value="Unassembled WGS sequence"/>
</dbReference>
<accession>A0ABR7MEI9</accession>
<dbReference type="SUPFAM" id="SSF88713">
    <property type="entry name" value="Glycoside hydrolase/deacetylase"/>
    <property type="match status" value="1"/>
</dbReference>
<dbReference type="EMBL" id="JACSCY010000001">
    <property type="protein sequence ID" value="MBC6609348.1"/>
    <property type="molecule type" value="Genomic_DNA"/>
</dbReference>
<dbReference type="InterPro" id="IPR011330">
    <property type="entry name" value="Glyco_hydro/deAcase_b/a-brl"/>
</dbReference>